<dbReference type="EMBL" id="JAKZBV010000001">
    <property type="protein sequence ID" value="MCH6470931.1"/>
    <property type="molecule type" value="Genomic_DNA"/>
</dbReference>
<evidence type="ECO:0000313" key="1">
    <source>
        <dbReference type="EMBL" id="MCH6470931.1"/>
    </source>
</evidence>
<keyword evidence="2" id="KW-1185">Reference proteome</keyword>
<evidence type="ECO:0000313" key="2">
    <source>
        <dbReference type="Proteomes" id="UP001202922"/>
    </source>
</evidence>
<reference evidence="1 2" key="1">
    <citation type="submission" date="2022-03" db="EMBL/GenBank/DDBJ databases">
        <title>Sinomonas sp. isolated from a soil.</title>
        <authorList>
            <person name="Han J."/>
            <person name="Kim D.-U."/>
        </authorList>
    </citation>
    <scope>NUCLEOTIDE SEQUENCE [LARGE SCALE GENOMIC DNA]</scope>
    <source>
        <strain evidence="1 2">5-5</strain>
    </source>
</reference>
<protein>
    <submittedName>
        <fullName evidence="1">Uncharacterized protein</fullName>
    </submittedName>
</protein>
<dbReference type="Proteomes" id="UP001202922">
    <property type="component" value="Unassembled WGS sequence"/>
</dbReference>
<accession>A0ABS9U2K5</accession>
<name>A0ABS9U2K5_9MICC</name>
<dbReference type="RefSeq" id="WP_241056532.1">
    <property type="nucleotide sequence ID" value="NZ_JAKZBV010000001.1"/>
</dbReference>
<organism evidence="1 2">
    <name type="scientific">Sinomonas terrae</name>
    <dbReference type="NCBI Taxonomy" id="2908838"/>
    <lineage>
        <taxon>Bacteria</taxon>
        <taxon>Bacillati</taxon>
        <taxon>Actinomycetota</taxon>
        <taxon>Actinomycetes</taxon>
        <taxon>Micrococcales</taxon>
        <taxon>Micrococcaceae</taxon>
        <taxon>Sinomonas</taxon>
    </lineage>
</organism>
<gene>
    <name evidence="1" type="ORF">L0M17_13255</name>
</gene>
<proteinExistence type="predicted"/>
<sequence length="76" mass="8085">MKLGEGVLRGDTELLRELVYADLGHISPVSVRAEPGVDRLLLAAGLVVLEAVGGAEQLVHRYALMGRGLIGFPSDF</sequence>
<comment type="caution">
    <text evidence="1">The sequence shown here is derived from an EMBL/GenBank/DDBJ whole genome shotgun (WGS) entry which is preliminary data.</text>
</comment>